<dbReference type="AlphaFoldDB" id="A0A8J5NAD4"/>
<reference evidence="1" key="1">
    <citation type="journal article" date="2021" name="Sci. Adv.">
        <title>The American lobster genome reveals insights on longevity, neural, and immune adaptations.</title>
        <authorList>
            <person name="Polinski J.M."/>
            <person name="Zimin A.V."/>
            <person name="Clark K.F."/>
            <person name="Kohn A.B."/>
            <person name="Sadowski N."/>
            <person name="Timp W."/>
            <person name="Ptitsyn A."/>
            <person name="Khanna P."/>
            <person name="Romanova D.Y."/>
            <person name="Williams P."/>
            <person name="Greenwood S.J."/>
            <person name="Moroz L.L."/>
            <person name="Walt D.R."/>
            <person name="Bodnar A.G."/>
        </authorList>
    </citation>
    <scope>NUCLEOTIDE SEQUENCE</scope>
    <source>
        <strain evidence="1">GMGI-L3</strain>
    </source>
</reference>
<sequence>MLMRQGYFGGHSTTTPKPLIMKHPHQATRATYINQHQYNLKSAIFNFAASWKDVKISTLANCWKKLLLDTEPELEFGGFEVTDFHQMLHLGGENNIITEDVETWLEENEGDPGYQMLSSEEIADAVCTVDKENDDVENSDREESCVKMSNVKLSVVQESVNNILTYIDNTSSPQMHQYYEHFWTFRELIIRKQYNAG</sequence>
<dbReference type="Proteomes" id="UP000747542">
    <property type="component" value="Unassembled WGS sequence"/>
</dbReference>
<proteinExistence type="predicted"/>
<evidence type="ECO:0000313" key="1">
    <source>
        <dbReference type="EMBL" id="KAG7176901.1"/>
    </source>
</evidence>
<gene>
    <name evidence="1" type="primary">TIGD7-L54</name>
    <name evidence="1" type="ORF">Hamer_G000101</name>
</gene>
<keyword evidence="2" id="KW-1185">Reference proteome</keyword>
<dbReference type="EMBL" id="JAHLQT010002534">
    <property type="protein sequence ID" value="KAG7176901.1"/>
    <property type="molecule type" value="Genomic_DNA"/>
</dbReference>
<name>A0A8J5NAD4_HOMAM</name>
<comment type="caution">
    <text evidence="1">The sequence shown here is derived from an EMBL/GenBank/DDBJ whole genome shotgun (WGS) entry which is preliminary data.</text>
</comment>
<evidence type="ECO:0000313" key="2">
    <source>
        <dbReference type="Proteomes" id="UP000747542"/>
    </source>
</evidence>
<accession>A0A8J5NAD4</accession>
<protein>
    <submittedName>
        <fullName evidence="1">Tigger transposable element-derived protein 7-like 54</fullName>
    </submittedName>
</protein>
<organism evidence="1 2">
    <name type="scientific">Homarus americanus</name>
    <name type="common">American lobster</name>
    <dbReference type="NCBI Taxonomy" id="6706"/>
    <lineage>
        <taxon>Eukaryota</taxon>
        <taxon>Metazoa</taxon>
        <taxon>Ecdysozoa</taxon>
        <taxon>Arthropoda</taxon>
        <taxon>Crustacea</taxon>
        <taxon>Multicrustacea</taxon>
        <taxon>Malacostraca</taxon>
        <taxon>Eumalacostraca</taxon>
        <taxon>Eucarida</taxon>
        <taxon>Decapoda</taxon>
        <taxon>Pleocyemata</taxon>
        <taxon>Astacidea</taxon>
        <taxon>Nephropoidea</taxon>
        <taxon>Nephropidae</taxon>
        <taxon>Homarus</taxon>
    </lineage>
</organism>